<gene>
    <name evidence="2" type="ORF">KP509_20G073800</name>
</gene>
<feature type="signal peptide" evidence="1">
    <location>
        <begin position="1"/>
        <end position="37"/>
    </location>
</feature>
<proteinExistence type="predicted"/>
<feature type="chain" id="PRO_5035777560" description="Membrane-associated protein" evidence="1">
    <location>
        <begin position="38"/>
        <end position="184"/>
    </location>
</feature>
<accession>A0A8T2SJX5</accession>
<evidence type="ECO:0000313" key="3">
    <source>
        <dbReference type="Proteomes" id="UP000825935"/>
    </source>
</evidence>
<dbReference type="EMBL" id="CM035425">
    <property type="protein sequence ID" value="KAH7332183.1"/>
    <property type="molecule type" value="Genomic_DNA"/>
</dbReference>
<keyword evidence="1" id="KW-0732">Signal</keyword>
<name>A0A8T2SJX5_CERRI</name>
<dbReference type="AlphaFoldDB" id="A0A8T2SJX5"/>
<keyword evidence="3" id="KW-1185">Reference proteome</keyword>
<sequence length="184" mass="20585">MLGGSFACDRHACIPRFLFLFLILLVLCLHVSPFVSAEGSDALAWSNDPEWYNEAQTSASPSGRFSNHPLTTAQFIGIAFQALFPRPLHSTVHHHKLFTTSHDVPSSITLNASPEWFLVNDPEFFNENLARPHTDRPSHCVFSRRMLLKTQSASSRKLVPTSSSSTNLFHWFAASSQTVEDVDK</sequence>
<evidence type="ECO:0000313" key="2">
    <source>
        <dbReference type="EMBL" id="KAH7332183.1"/>
    </source>
</evidence>
<evidence type="ECO:0008006" key="4">
    <source>
        <dbReference type="Google" id="ProtNLM"/>
    </source>
</evidence>
<evidence type="ECO:0000256" key="1">
    <source>
        <dbReference type="SAM" id="SignalP"/>
    </source>
</evidence>
<dbReference type="Proteomes" id="UP000825935">
    <property type="component" value="Chromosome 20"/>
</dbReference>
<comment type="caution">
    <text evidence="2">The sequence shown here is derived from an EMBL/GenBank/DDBJ whole genome shotgun (WGS) entry which is preliminary data.</text>
</comment>
<protein>
    <recommendedName>
        <fullName evidence="4">Membrane-associated protein</fullName>
    </recommendedName>
</protein>
<reference evidence="2" key="1">
    <citation type="submission" date="2021-08" db="EMBL/GenBank/DDBJ databases">
        <title>WGS assembly of Ceratopteris richardii.</title>
        <authorList>
            <person name="Marchant D.B."/>
            <person name="Chen G."/>
            <person name="Jenkins J."/>
            <person name="Shu S."/>
            <person name="Leebens-Mack J."/>
            <person name="Grimwood J."/>
            <person name="Schmutz J."/>
            <person name="Soltis P."/>
            <person name="Soltis D."/>
            <person name="Chen Z.-H."/>
        </authorList>
    </citation>
    <scope>NUCLEOTIDE SEQUENCE</scope>
    <source>
        <strain evidence="2">Whitten #5841</strain>
        <tissue evidence="2">Leaf</tissue>
    </source>
</reference>
<organism evidence="2 3">
    <name type="scientific">Ceratopteris richardii</name>
    <name type="common">Triangle waterfern</name>
    <dbReference type="NCBI Taxonomy" id="49495"/>
    <lineage>
        <taxon>Eukaryota</taxon>
        <taxon>Viridiplantae</taxon>
        <taxon>Streptophyta</taxon>
        <taxon>Embryophyta</taxon>
        <taxon>Tracheophyta</taxon>
        <taxon>Polypodiopsida</taxon>
        <taxon>Polypodiidae</taxon>
        <taxon>Polypodiales</taxon>
        <taxon>Pteridineae</taxon>
        <taxon>Pteridaceae</taxon>
        <taxon>Parkerioideae</taxon>
        <taxon>Ceratopteris</taxon>
    </lineage>
</organism>